<protein>
    <submittedName>
        <fullName evidence="1">Uncharacterized protein</fullName>
    </submittedName>
</protein>
<sequence length="145" mass="16935">NAYNYSENYYCESCYQENFNTCDNCGEVFSNDDLYWSDIHESYYCESCLPPEIDGLHSYDHKPKPIYYRGINESKNDDHKCNLYFGIELEIESNDNDIESAVYNLPDFVYAKQDSSIDNGLEIVSHPSTYSIIPSQQRWPAIFNL</sequence>
<dbReference type="EMBL" id="BARU01020228">
    <property type="protein sequence ID" value="GAH61147.1"/>
    <property type="molecule type" value="Genomic_DNA"/>
</dbReference>
<feature type="non-terminal residue" evidence="1">
    <location>
        <position position="1"/>
    </location>
</feature>
<comment type="caution">
    <text evidence="1">The sequence shown here is derived from an EMBL/GenBank/DDBJ whole genome shotgun (WGS) entry which is preliminary data.</text>
</comment>
<accession>X1GVF9</accession>
<organism evidence="1">
    <name type="scientific">marine sediment metagenome</name>
    <dbReference type="NCBI Taxonomy" id="412755"/>
    <lineage>
        <taxon>unclassified sequences</taxon>
        <taxon>metagenomes</taxon>
        <taxon>ecological metagenomes</taxon>
    </lineage>
</organism>
<reference evidence="1" key="1">
    <citation type="journal article" date="2014" name="Front. Microbiol.">
        <title>High frequency of phylogenetically diverse reductive dehalogenase-homologous genes in deep subseafloor sedimentary metagenomes.</title>
        <authorList>
            <person name="Kawai M."/>
            <person name="Futagami T."/>
            <person name="Toyoda A."/>
            <person name="Takaki Y."/>
            <person name="Nishi S."/>
            <person name="Hori S."/>
            <person name="Arai W."/>
            <person name="Tsubouchi T."/>
            <person name="Morono Y."/>
            <person name="Uchiyama I."/>
            <person name="Ito T."/>
            <person name="Fujiyama A."/>
            <person name="Inagaki F."/>
            <person name="Takami H."/>
        </authorList>
    </citation>
    <scope>NUCLEOTIDE SEQUENCE</scope>
    <source>
        <strain evidence="1">Expedition CK06-06</strain>
    </source>
</reference>
<name>X1GVF9_9ZZZZ</name>
<dbReference type="AlphaFoldDB" id="X1GVF9"/>
<gene>
    <name evidence="1" type="ORF">S03H2_33247</name>
</gene>
<proteinExistence type="predicted"/>
<evidence type="ECO:0000313" key="1">
    <source>
        <dbReference type="EMBL" id="GAH61147.1"/>
    </source>
</evidence>